<dbReference type="PRINTS" id="PR00344">
    <property type="entry name" value="BCTRLSENSOR"/>
</dbReference>
<dbReference type="Gene3D" id="3.30.450.20">
    <property type="entry name" value="PAS domain"/>
    <property type="match status" value="2"/>
</dbReference>
<dbReference type="InterPro" id="IPR005467">
    <property type="entry name" value="His_kinase_dom"/>
</dbReference>
<dbReference type="InterPro" id="IPR036097">
    <property type="entry name" value="HisK_dim/P_sf"/>
</dbReference>
<dbReference type="PROSITE" id="PS50112">
    <property type="entry name" value="PAS"/>
    <property type="match status" value="1"/>
</dbReference>
<feature type="domain" description="Histidine kinase" evidence="9">
    <location>
        <begin position="283"/>
        <end position="486"/>
    </location>
</feature>
<evidence type="ECO:0000256" key="2">
    <source>
        <dbReference type="ARBA" id="ARBA00012438"/>
    </source>
</evidence>
<dbReference type="PANTHER" id="PTHR43065:SF46">
    <property type="entry name" value="C4-DICARBOXYLATE TRANSPORT SENSOR PROTEIN DCTB"/>
    <property type="match status" value="1"/>
</dbReference>
<dbReference type="InterPro" id="IPR003661">
    <property type="entry name" value="HisK_dim/P_dom"/>
</dbReference>
<keyword evidence="4" id="KW-0808">Transferase</keyword>
<dbReference type="Pfam" id="PF13188">
    <property type="entry name" value="PAS_8"/>
    <property type="match status" value="1"/>
</dbReference>
<evidence type="ECO:0000256" key="3">
    <source>
        <dbReference type="ARBA" id="ARBA00022553"/>
    </source>
</evidence>
<dbReference type="PANTHER" id="PTHR43065">
    <property type="entry name" value="SENSOR HISTIDINE KINASE"/>
    <property type="match status" value="1"/>
</dbReference>
<dbReference type="AlphaFoldDB" id="A0A3G1KN82"/>
<dbReference type="InterPro" id="IPR004358">
    <property type="entry name" value="Sig_transdc_His_kin-like_C"/>
</dbReference>
<protein>
    <recommendedName>
        <fullName evidence="2">histidine kinase</fullName>
        <ecNumber evidence="2">2.7.13.3</ecNumber>
    </recommendedName>
</protein>
<dbReference type="PROSITE" id="PS50109">
    <property type="entry name" value="HIS_KIN"/>
    <property type="match status" value="1"/>
</dbReference>
<dbReference type="EMBL" id="CP017634">
    <property type="protein sequence ID" value="ATW23917.1"/>
    <property type="molecule type" value="Genomic_DNA"/>
</dbReference>
<dbReference type="InterPro" id="IPR013656">
    <property type="entry name" value="PAS_4"/>
</dbReference>
<dbReference type="Pfam" id="PF00512">
    <property type="entry name" value="HisKA"/>
    <property type="match status" value="1"/>
</dbReference>
<dbReference type="GO" id="GO:0000155">
    <property type="term" value="F:phosphorelay sensor kinase activity"/>
    <property type="evidence" value="ECO:0007669"/>
    <property type="project" value="InterPro"/>
</dbReference>
<dbReference type="InterPro" id="IPR036890">
    <property type="entry name" value="HATPase_C_sf"/>
</dbReference>
<dbReference type="EC" id="2.7.13.3" evidence="2"/>
<evidence type="ECO:0000256" key="1">
    <source>
        <dbReference type="ARBA" id="ARBA00000085"/>
    </source>
</evidence>
<dbReference type="GO" id="GO:0005524">
    <property type="term" value="F:ATP binding"/>
    <property type="evidence" value="ECO:0007669"/>
    <property type="project" value="UniProtKB-KW"/>
</dbReference>
<keyword evidence="8" id="KW-0902">Two-component regulatory system</keyword>
<organism evidence="11 12">
    <name type="scientific">Formimonas warabiya</name>
    <dbReference type="NCBI Taxonomy" id="1761012"/>
    <lineage>
        <taxon>Bacteria</taxon>
        <taxon>Bacillati</taxon>
        <taxon>Bacillota</taxon>
        <taxon>Clostridia</taxon>
        <taxon>Eubacteriales</taxon>
        <taxon>Peptococcaceae</taxon>
        <taxon>Candidatus Formimonas</taxon>
    </lineage>
</organism>
<dbReference type="KEGG" id="fwa:DCMF_03095"/>
<keyword evidence="7" id="KW-0067">ATP-binding</keyword>
<name>A0A3G1KN82_FORW1</name>
<dbReference type="SMART" id="SM00387">
    <property type="entry name" value="HATPase_c"/>
    <property type="match status" value="1"/>
</dbReference>
<keyword evidence="12" id="KW-1185">Reference proteome</keyword>
<evidence type="ECO:0000313" key="12">
    <source>
        <dbReference type="Proteomes" id="UP000323521"/>
    </source>
</evidence>
<dbReference type="SUPFAM" id="SSF55874">
    <property type="entry name" value="ATPase domain of HSP90 chaperone/DNA topoisomerase II/histidine kinase"/>
    <property type="match status" value="1"/>
</dbReference>
<feature type="domain" description="PAS" evidence="10">
    <location>
        <begin position="154"/>
        <end position="199"/>
    </location>
</feature>
<keyword evidence="5" id="KW-0547">Nucleotide-binding</keyword>
<evidence type="ECO:0000256" key="7">
    <source>
        <dbReference type="ARBA" id="ARBA00022840"/>
    </source>
</evidence>
<dbReference type="SUPFAM" id="SSF47384">
    <property type="entry name" value="Homodimeric domain of signal transducing histidine kinase"/>
    <property type="match status" value="1"/>
</dbReference>
<dbReference type="SMART" id="SM00091">
    <property type="entry name" value="PAS"/>
    <property type="match status" value="2"/>
</dbReference>
<evidence type="ECO:0000256" key="4">
    <source>
        <dbReference type="ARBA" id="ARBA00022679"/>
    </source>
</evidence>
<keyword evidence="3" id="KW-0597">Phosphoprotein</keyword>
<dbReference type="SMART" id="SM00388">
    <property type="entry name" value="HisKA"/>
    <property type="match status" value="1"/>
</dbReference>
<dbReference type="Gene3D" id="1.10.287.130">
    <property type="match status" value="1"/>
</dbReference>
<evidence type="ECO:0000256" key="5">
    <source>
        <dbReference type="ARBA" id="ARBA00022741"/>
    </source>
</evidence>
<reference evidence="11 12" key="1">
    <citation type="submission" date="2016-10" db="EMBL/GenBank/DDBJ databases">
        <title>Complete Genome Sequence of Peptococcaceae strain DCMF.</title>
        <authorList>
            <person name="Edwards R.J."/>
            <person name="Holland S.I."/>
            <person name="Deshpande N.P."/>
            <person name="Wong Y.K."/>
            <person name="Ertan H."/>
            <person name="Manefield M."/>
            <person name="Russell T.L."/>
            <person name="Lee M.J."/>
        </authorList>
    </citation>
    <scope>NUCLEOTIDE SEQUENCE [LARGE SCALE GENOMIC DNA]</scope>
    <source>
        <strain evidence="11 12">DCMF</strain>
    </source>
</reference>
<dbReference type="InterPro" id="IPR003594">
    <property type="entry name" value="HATPase_dom"/>
</dbReference>
<dbReference type="InterPro" id="IPR000014">
    <property type="entry name" value="PAS"/>
</dbReference>
<evidence type="ECO:0000259" key="9">
    <source>
        <dbReference type="PROSITE" id="PS50109"/>
    </source>
</evidence>
<dbReference type="Pfam" id="PF08448">
    <property type="entry name" value="PAS_4"/>
    <property type="match status" value="1"/>
</dbReference>
<sequence>MGRNNKELVPEMVQKSNFDTEKQKEPLTEASLAEMLKLNNKLNTIMKDMTEGLIILNSGLRFLYLNHAAKLLLHPVNLESIIGKELGEIFPPESLLYQTLYKSYTKQLAVRLEYNPVHTDQFLEMDIYPHKGGLLVYLRDITNRKSYVKREQNNYSRLVDVLDRISDGFYALDHDWRFVFANKGAGEFFPRIPGDLIGKVIWKVIPQIAGTVLEEKLIKAKQEKIYLKFETKGLFQENWFEKHIFPSENGLTVYFKDISERKRLEWEISRLDRLNSVGEMAACIGHEIRNPMTTVRGFLQILGEKEECLKYRESFTLMIEELDRCNSIITEFLSFAGKKDTNPELVNLNAIVEAIRPLILADAVIDDKNVIFELDPVPDLLLDRNEIRQLILNLTRNGLEAMSAGATLLIRTYWEGNEVVLLVKDQGSGIDASVIEKIGTPFVTTKEKGTGLGLPVCYRIADKNNAAISFETGSTGTTFFVRFSKK</sequence>
<dbReference type="InterPro" id="IPR035965">
    <property type="entry name" value="PAS-like_dom_sf"/>
</dbReference>
<dbReference type="SUPFAM" id="SSF55785">
    <property type="entry name" value="PYP-like sensor domain (PAS domain)"/>
    <property type="match status" value="2"/>
</dbReference>
<evidence type="ECO:0000256" key="6">
    <source>
        <dbReference type="ARBA" id="ARBA00022777"/>
    </source>
</evidence>
<comment type="catalytic activity">
    <reaction evidence="1">
        <text>ATP + protein L-histidine = ADP + protein N-phospho-L-histidine.</text>
        <dbReference type="EC" id="2.7.13.3"/>
    </reaction>
</comment>
<evidence type="ECO:0000313" key="11">
    <source>
        <dbReference type="EMBL" id="ATW23917.1"/>
    </source>
</evidence>
<dbReference type="Proteomes" id="UP000323521">
    <property type="component" value="Chromosome"/>
</dbReference>
<evidence type="ECO:0000259" key="10">
    <source>
        <dbReference type="PROSITE" id="PS50112"/>
    </source>
</evidence>
<dbReference type="Pfam" id="PF02518">
    <property type="entry name" value="HATPase_c"/>
    <property type="match status" value="1"/>
</dbReference>
<proteinExistence type="predicted"/>
<dbReference type="Gene3D" id="3.30.565.10">
    <property type="entry name" value="Histidine kinase-like ATPase, C-terminal domain"/>
    <property type="match status" value="1"/>
</dbReference>
<keyword evidence="6" id="KW-0418">Kinase</keyword>
<dbReference type="CDD" id="cd00082">
    <property type="entry name" value="HisKA"/>
    <property type="match status" value="1"/>
</dbReference>
<dbReference type="RefSeq" id="WP_214659054.1">
    <property type="nucleotide sequence ID" value="NZ_CP017634.1"/>
</dbReference>
<gene>
    <name evidence="11" type="ORF">DCMF_03095</name>
</gene>
<accession>A0A3G1KN82</accession>
<evidence type="ECO:0000256" key="8">
    <source>
        <dbReference type="ARBA" id="ARBA00023012"/>
    </source>
</evidence>
<dbReference type="CDD" id="cd00130">
    <property type="entry name" value="PAS"/>
    <property type="match status" value="2"/>
</dbReference>